<protein>
    <submittedName>
        <fullName evidence="1">2329_t:CDS:1</fullName>
    </submittedName>
</protein>
<proteinExistence type="predicted"/>
<evidence type="ECO:0000313" key="1">
    <source>
        <dbReference type="EMBL" id="CAG8596981.1"/>
    </source>
</evidence>
<dbReference type="Proteomes" id="UP000789702">
    <property type="component" value="Unassembled WGS sequence"/>
</dbReference>
<reference evidence="1" key="1">
    <citation type="submission" date="2021-06" db="EMBL/GenBank/DDBJ databases">
        <authorList>
            <person name="Kallberg Y."/>
            <person name="Tangrot J."/>
            <person name="Rosling A."/>
        </authorList>
    </citation>
    <scope>NUCLEOTIDE SEQUENCE</scope>
    <source>
        <strain evidence="1">IL203A</strain>
    </source>
</reference>
<comment type="caution">
    <text evidence="1">The sequence shown here is derived from an EMBL/GenBank/DDBJ whole genome shotgun (WGS) entry which is preliminary data.</text>
</comment>
<gene>
    <name evidence="1" type="ORF">DHETER_LOCUS7094</name>
</gene>
<evidence type="ECO:0000313" key="2">
    <source>
        <dbReference type="Proteomes" id="UP000789702"/>
    </source>
</evidence>
<dbReference type="EMBL" id="CAJVPU010009617">
    <property type="protein sequence ID" value="CAG8596981.1"/>
    <property type="molecule type" value="Genomic_DNA"/>
</dbReference>
<sequence>MFYSSTSTSTLQANEHSGTVTITPTITFQQPSKTPPVVTSQLNPMIFETNQFISTTNQLFGDPETLTQRLDLAYQYVLNVIKHNMTIYSRNLPLTTWNLIGQN</sequence>
<feature type="non-terminal residue" evidence="1">
    <location>
        <position position="103"/>
    </location>
</feature>
<accession>A0ACA9ML45</accession>
<name>A0ACA9ML45_9GLOM</name>
<keyword evidence="2" id="KW-1185">Reference proteome</keyword>
<organism evidence="1 2">
    <name type="scientific">Dentiscutata heterogama</name>
    <dbReference type="NCBI Taxonomy" id="1316150"/>
    <lineage>
        <taxon>Eukaryota</taxon>
        <taxon>Fungi</taxon>
        <taxon>Fungi incertae sedis</taxon>
        <taxon>Mucoromycota</taxon>
        <taxon>Glomeromycotina</taxon>
        <taxon>Glomeromycetes</taxon>
        <taxon>Diversisporales</taxon>
        <taxon>Gigasporaceae</taxon>
        <taxon>Dentiscutata</taxon>
    </lineage>
</organism>